<keyword evidence="1 3" id="KW-0456">Lyase</keyword>
<dbReference type="NCBIfam" id="NF008909">
    <property type="entry name" value="PRK12273.1"/>
    <property type="match status" value="1"/>
</dbReference>
<organism evidence="3 4">
    <name type="scientific">Rhizobium lentis</name>
    <dbReference type="NCBI Taxonomy" id="1138194"/>
    <lineage>
        <taxon>Bacteria</taxon>
        <taxon>Pseudomonadati</taxon>
        <taxon>Pseudomonadota</taxon>
        <taxon>Alphaproteobacteria</taxon>
        <taxon>Hyphomicrobiales</taxon>
        <taxon>Rhizobiaceae</taxon>
        <taxon>Rhizobium/Agrobacterium group</taxon>
        <taxon>Rhizobium</taxon>
    </lineage>
</organism>
<reference evidence="3 4" key="1">
    <citation type="submission" date="2020-08" db="EMBL/GenBank/DDBJ databases">
        <title>Genomic Encyclopedia of Type Strains, Phase IV (KMG-V): Genome sequencing to study the core and pangenomes of soil and plant-associated prokaryotes.</title>
        <authorList>
            <person name="Whitman W."/>
        </authorList>
    </citation>
    <scope>NUCLEOTIDE SEQUENCE [LARGE SCALE GENOMIC DNA]</scope>
    <source>
        <strain evidence="3 4">SEMIA 4034</strain>
    </source>
</reference>
<feature type="domain" description="Fumarate lyase N-terminal" evidence="2">
    <location>
        <begin position="13"/>
        <end position="344"/>
    </location>
</feature>
<dbReference type="InterPro" id="IPR008948">
    <property type="entry name" value="L-Aspartase-like"/>
</dbReference>
<evidence type="ECO:0000256" key="1">
    <source>
        <dbReference type="ARBA" id="ARBA00023239"/>
    </source>
</evidence>
<evidence type="ECO:0000313" key="4">
    <source>
        <dbReference type="Proteomes" id="UP000528824"/>
    </source>
</evidence>
<dbReference type="InterPro" id="IPR024083">
    <property type="entry name" value="Fumarase/histidase_N"/>
</dbReference>
<dbReference type="InterPro" id="IPR000362">
    <property type="entry name" value="Fumarate_lyase_fam"/>
</dbReference>
<dbReference type="PANTHER" id="PTHR42696:SF2">
    <property type="entry name" value="ASPARTATE AMMONIA-LYASE"/>
    <property type="match status" value="1"/>
</dbReference>
<dbReference type="Gene3D" id="1.20.200.10">
    <property type="entry name" value="Fumarase/aspartase (Central domain)"/>
    <property type="match status" value="1"/>
</dbReference>
<dbReference type="SUPFAM" id="SSF48557">
    <property type="entry name" value="L-aspartase-like"/>
    <property type="match status" value="1"/>
</dbReference>
<dbReference type="InterPro" id="IPR051546">
    <property type="entry name" value="Aspartate_Ammonia-Lyase"/>
</dbReference>
<dbReference type="GO" id="GO:0008797">
    <property type="term" value="F:aspartate ammonia-lyase activity"/>
    <property type="evidence" value="ECO:0007669"/>
    <property type="project" value="UniProtKB-EC"/>
</dbReference>
<accession>A0A7W8XK86</accession>
<dbReference type="EMBL" id="JACHBC010000020">
    <property type="protein sequence ID" value="MBB5564381.1"/>
    <property type="molecule type" value="Genomic_DNA"/>
</dbReference>
<dbReference type="GO" id="GO:0006531">
    <property type="term" value="P:aspartate metabolic process"/>
    <property type="evidence" value="ECO:0007669"/>
    <property type="project" value="TreeGrafter"/>
</dbReference>
<comment type="caution">
    <text evidence="3">The sequence shown here is derived from an EMBL/GenBank/DDBJ whole genome shotgun (WGS) entry which is preliminary data.</text>
</comment>
<gene>
    <name evidence="3" type="ORF">GGI59_006089</name>
</gene>
<evidence type="ECO:0000313" key="3">
    <source>
        <dbReference type="EMBL" id="MBB5564381.1"/>
    </source>
</evidence>
<dbReference type="AlphaFoldDB" id="A0A7W8XK86"/>
<dbReference type="InterPro" id="IPR020557">
    <property type="entry name" value="Fumarate_lyase_CS"/>
</dbReference>
<dbReference type="PANTHER" id="PTHR42696">
    <property type="entry name" value="ASPARTATE AMMONIA-LYASE"/>
    <property type="match status" value="1"/>
</dbReference>
<dbReference type="InterPro" id="IPR022761">
    <property type="entry name" value="Fumarate_lyase_N"/>
</dbReference>
<protein>
    <submittedName>
        <fullName evidence="3">Aspartate ammonia-lyase</fullName>
        <ecNumber evidence="3">4.3.1.1</ecNumber>
    </submittedName>
</protein>
<dbReference type="PROSITE" id="PS00163">
    <property type="entry name" value="FUMARATE_LYASES"/>
    <property type="match status" value="1"/>
</dbReference>
<dbReference type="FunFam" id="1.20.200.10:FF:000001">
    <property type="entry name" value="Fumarate hydratase, mitochondrial"/>
    <property type="match status" value="1"/>
</dbReference>
<evidence type="ECO:0000259" key="2">
    <source>
        <dbReference type="Pfam" id="PF00206"/>
    </source>
</evidence>
<sequence length="433" mass="45984">MSNVNRIEHDPLGPVSVPADRYYGAQTARALGNFPISGIPIKSMPFVLQALAHVKMAAAQANCDEGLLPTEKRDAIVLACEEVLAGKHEDEFLVDVFQGGAGTSTNMNMNEVLANRASELLGGVRGEGRVVHPNDDVNRSQSTNDAYATAVRLSVIPASRNLRDALGALAEALHIKAEEFAEIRKLGRTQLQDAVPMTLGQEFAAFATTILEDCQRLEETEQLFLEVNLGGTAIGTGIAATPSYRARALENLCRNLQLPVVGAKDLLEASWDMGAFMLHMGLLKRIAAKLSKIANDFRLLSSGPRGGLGEIILPALQPGSSLMPGKVNPVAAEALNQVCFFVYGLDTTVGMAAEAGQLQLNAMEPVIIFSIHNASELLRKAVATFTNTCVAGVQADAARCGSNLKSSTAFATELVTSIGYEAAAELVKERLAG</sequence>
<dbReference type="PRINTS" id="PR00145">
    <property type="entry name" value="ARGSUCLYASE"/>
</dbReference>
<dbReference type="Proteomes" id="UP000528824">
    <property type="component" value="Unassembled WGS sequence"/>
</dbReference>
<dbReference type="RefSeq" id="WP_183919938.1">
    <property type="nucleotide sequence ID" value="NZ_JACHBB010000020.1"/>
</dbReference>
<name>A0A7W8XK86_9HYPH</name>
<dbReference type="EC" id="4.3.1.1" evidence="3"/>
<keyword evidence="4" id="KW-1185">Reference proteome</keyword>
<dbReference type="Gene3D" id="1.10.275.10">
    <property type="entry name" value="Fumarase/aspartase (N-terminal domain)"/>
    <property type="match status" value="1"/>
</dbReference>
<dbReference type="Pfam" id="PF00206">
    <property type="entry name" value="Lyase_1"/>
    <property type="match status" value="1"/>
</dbReference>
<proteinExistence type="predicted"/>
<dbReference type="GO" id="GO:0005829">
    <property type="term" value="C:cytosol"/>
    <property type="evidence" value="ECO:0007669"/>
    <property type="project" value="TreeGrafter"/>
</dbReference>
<dbReference type="PRINTS" id="PR00149">
    <property type="entry name" value="FUMRATELYASE"/>
</dbReference>
<dbReference type="FunFam" id="1.10.275.10:FF:000001">
    <property type="entry name" value="Fumarate hydratase, mitochondrial"/>
    <property type="match status" value="1"/>
</dbReference>